<evidence type="ECO:0000313" key="2">
    <source>
        <dbReference type="Proteomes" id="UP000232720"/>
    </source>
</evidence>
<sequence length="63" mass="7506">MVSLFSTSKVMVLPVRVFTKICIFENKILILIRDHNERVQARFTITHRTNRGRFSNRPQVSFR</sequence>
<dbReference type="Proteomes" id="UP000232720">
    <property type="component" value="Genome"/>
</dbReference>
<keyword evidence="2" id="KW-1185">Reference proteome</keyword>
<dbReference type="RefSeq" id="NP_818664.1">
    <property type="nucleotide sequence ID" value="NC_004690.1"/>
</dbReference>
<dbReference type="EMBL" id="AP006270">
    <property type="protein sequence ID" value="BAC67268.1"/>
    <property type="molecule type" value="Genomic_DNA"/>
</dbReference>
<name>Q80LS9_NPVAH</name>
<dbReference type="GeneID" id="1485732"/>
<organismHost>
    <name type="scientific">Adoxophyes honmai</name>
    <name type="common">Smaller tea tortrix moth</name>
    <dbReference type="NCBI Taxonomy" id="85585"/>
</organismHost>
<proteinExistence type="predicted"/>
<protein>
    <submittedName>
        <fullName evidence="1">Uncharacterized protein</fullName>
    </submittedName>
</protein>
<reference evidence="1 2" key="1">
    <citation type="journal article" date="2003" name="Virology">
        <title>Genome sequence and organization of a nucleopolyhedrovirus isolated from the smaller tea tortrix, Adoxophyes honmai.</title>
        <authorList>
            <person name="Nakai M."/>
            <person name="Goto C."/>
            <person name="Kang W."/>
            <person name="Shikata M."/>
            <person name="Luque T."/>
            <person name="Kunimi Y."/>
        </authorList>
    </citation>
    <scope>NUCLEOTIDE SEQUENCE [LARGE SCALE GENOMIC DNA]</scope>
    <source>
        <strain evidence="1 2">ADN001</strain>
    </source>
</reference>
<accession>Q80LS9</accession>
<organism evidence="1 2">
    <name type="scientific">Adoxophyes honmai nucleopolyhedrovirus</name>
    <dbReference type="NCBI Taxonomy" id="224399"/>
    <lineage>
        <taxon>Viruses</taxon>
        <taxon>Viruses incertae sedis</taxon>
        <taxon>Naldaviricetes</taxon>
        <taxon>Lefavirales</taxon>
        <taxon>Baculoviridae</taxon>
        <taxon>Alphabaculovirus</taxon>
        <taxon>Alphabaculovirus adhonmai</taxon>
    </lineage>
</organism>
<dbReference type="KEGG" id="vg:1485732"/>
<evidence type="ECO:0000313" key="1">
    <source>
        <dbReference type="EMBL" id="BAC67268.1"/>
    </source>
</evidence>